<evidence type="ECO:0000313" key="3">
    <source>
        <dbReference type="Proteomes" id="UP001528040"/>
    </source>
</evidence>
<protein>
    <submittedName>
        <fullName evidence="2">Uncharacterized protein</fullName>
    </submittedName>
</protein>
<gene>
    <name evidence="2" type="ORF">O2N63_14570</name>
</gene>
<keyword evidence="1" id="KW-0472">Membrane</keyword>
<keyword evidence="1" id="KW-0812">Transmembrane</keyword>
<dbReference type="Proteomes" id="UP001528040">
    <property type="component" value="Unassembled WGS sequence"/>
</dbReference>
<keyword evidence="1" id="KW-1133">Transmembrane helix</keyword>
<feature type="transmembrane region" description="Helical" evidence="1">
    <location>
        <begin position="6"/>
        <end position="28"/>
    </location>
</feature>
<comment type="caution">
    <text evidence="2">The sequence shown here is derived from an EMBL/GenBank/DDBJ whole genome shotgun (WGS) entry which is preliminary data.</text>
</comment>
<organism evidence="2 3">
    <name type="scientific">Aliiroseovarius salicola</name>
    <dbReference type="NCBI Taxonomy" id="3009082"/>
    <lineage>
        <taxon>Bacteria</taxon>
        <taxon>Pseudomonadati</taxon>
        <taxon>Pseudomonadota</taxon>
        <taxon>Alphaproteobacteria</taxon>
        <taxon>Rhodobacterales</taxon>
        <taxon>Paracoccaceae</taxon>
        <taxon>Aliiroseovarius</taxon>
    </lineage>
</organism>
<feature type="transmembrane region" description="Helical" evidence="1">
    <location>
        <begin position="40"/>
        <end position="59"/>
    </location>
</feature>
<dbReference type="EMBL" id="JAQIIO010000009">
    <property type="protein sequence ID" value="MDA5095309.1"/>
    <property type="molecule type" value="Genomic_DNA"/>
</dbReference>
<keyword evidence="3" id="KW-1185">Reference proteome</keyword>
<sequence length="61" mass="6863">MEFESLTLTPFTATIVFVLAVLAGHRYRAVWKAEGPRWQLWLYGIVAALGLMLLGFLPLDV</sequence>
<evidence type="ECO:0000313" key="2">
    <source>
        <dbReference type="EMBL" id="MDA5095309.1"/>
    </source>
</evidence>
<dbReference type="RefSeq" id="WP_271055015.1">
    <property type="nucleotide sequence ID" value="NZ_JAQIIO010000009.1"/>
</dbReference>
<proteinExistence type="predicted"/>
<name>A0ABT4W471_9RHOB</name>
<evidence type="ECO:0000256" key="1">
    <source>
        <dbReference type="SAM" id="Phobius"/>
    </source>
</evidence>
<accession>A0ABT4W471</accession>
<reference evidence="2 3" key="1">
    <citation type="submission" date="2023-01" db="EMBL/GenBank/DDBJ databases">
        <authorList>
            <person name="Yoon J.-W."/>
        </authorList>
    </citation>
    <scope>NUCLEOTIDE SEQUENCE [LARGE SCALE GENOMIC DNA]</scope>
    <source>
        <strain evidence="2 3">KMU-50</strain>
    </source>
</reference>